<evidence type="ECO:0000256" key="11">
    <source>
        <dbReference type="ARBA" id="ARBA00023136"/>
    </source>
</evidence>
<dbReference type="PANTHER" id="PTHR34220">
    <property type="entry name" value="SENSOR HISTIDINE KINASE YPDA"/>
    <property type="match status" value="1"/>
</dbReference>
<dbReference type="EMBL" id="JAHQCW010000005">
    <property type="protein sequence ID" value="MBU9735853.1"/>
    <property type="molecule type" value="Genomic_DNA"/>
</dbReference>
<dbReference type="SUPFAM" id="SSF55874">
    <property type="entry name" value="ATPase domain of HSP90 chaperone/DNA topoisomerase II/histidine kinase"/>
    <property type="match status" value="1"/>
</dbReference>
<dbReference type="AlphaFoldDB" id="A0A949K558"/>
<dbReference type="InterPro" id="IPR010559">
    <property type="entry name" value="Sig_transdc_His_kin_internal"/>
</dbReference>
<evidence type="ECO:0000256" key="3">
    <source>
        <dbReference type="ARBA" id="ARBA00022553"/>
    </source>
</evidence>
<dbReference type="Gene3D" id="6.10.340.10">
    <property type="match status" value="1"/>
</dbReference>
<comment type="subcellular location">
    <subcellularLocation>
        <location evidence="1">Cell membrane</location>
        <topology evidence="1">Multi-pass membrane protein</topology>
    </subcellularLocation>
</comment>
<evidence type="ECO:0000256" key="9">
    <source>
        <dbReference type="ARBA" id="ARBA00022989"/>
    </source>
</evidence>
<dbReference type="Proteomes" id="UP000712157">
    <property type="component" value="Unassembled WGS sequence"/>
</dbReference>
<evidence type="ECO:0000259" key="13">
    <source>
        <dbReference type="PROSITE" id="PS50885"/>
    </source>
</evidence>
<keyword evidence="6" id="KW-0547">Nucleotide-binding</keyword>
<dbReference type="InterPro" id="IPR003660">
    <property type="entry name" value="HAMP_dom"/>
</dbReference>
<evidence type="ECO:0000256" key="10">
    <source>
        <dbReference type="ARBA" id="ARBA00023012"/>
    </source>
</evidence>
<name>A0A949K558_9FIRM</name>
<evidence type="ECO:0000256" key="1">
    <source>
        <dbReference type="ARBA" id="ARBA00004651"/>
    </source>
</evidence>
<evidence type="ECO:0000313" key="15">
    <source>
        <dbReference type="Proteomes" id="UP000712157"/>
    </source>
</evidence>
<keyword evidence="5 12" id="KW-0812">Transmembrane</keyword>
<dbReference type="Gene3D" id="3.30.565.10">
    <property type="entry name" value="Histidine kinase-like ATPase, C-terminal domain"/>
    <property type="match status" value="1"/>
</dbReference>
<feature type="transmembrane region" description="Helical" evidence="12">
    <location>
        <begin position="12"/>
        <end position="34"/>
    </location>
</feature>
<evidence type="ECO:0000256" key="6">
    <source>
        <dbReference type="ARBA" id="ARBA00022741"/>
    </source>
</evidence>
<keyword evidence="9 12" id="KW-1133">Transmembrane helix</keyword>
<keyword evidence="2" id="KW-1003">Cell membrane</keyword>
<evidence type="ECO:0000313" key="14">
    <source>
        <dbReference type="EMBL" id="MBU9735853.1"/>
    </source>
</evidence>
<dbReference type="GO" id="GO:0005524">
    <property type="term" value="F:ATP binding"/>
    <property type="evidence" value="ECO:0007669"/>
    <property type="project" value="UniProtKB-KW"/>
</dbReference>
<dbReference type="InterPro" id="IPR050640">
    <property type="entry name" value="Bact_2-comp_sensor_kinase"/>
</dbReference>
<dbReference type="PROSITE" id="PS50885">
    <property type="entry name" value="HAMP"/>
    <property type="match status" value="1"/>
</dbReference>
<sequence length="627" mass="71021">MSRRNSFQKKMFVYYSILIILVIILIMVFSFVYVSRMLKEKEDTNMQQRMANITSQLDSTVKELDQVTAQVVFSKQIQDIMYDALQYKSTEGNYFDENRPSKFRVQETLMSINSPKDISRRVSVFNNGCNFLSVGSVVENSTSIQEGLKGEWIHEVLQLDGKCLIRTPHMDEWLKETDSGMVISVARTINATMSSFPSDSGESALRSYQTGETLGVVEVQQSYRKIEDICGVDDITNFKVIVLNQNNDLIYPIDANAEEILHFKNLVRDSEMVPGSIVRNPVTDIDELVNFTSSSYTGWTVVTALPRADFMKPVYTFQRLICIAGGLLILITLLLTSAITKSLTMPIRELRNSLSKVSIDNFSLDIDNRGENNEIILLNQAFHDTLERLNESVKQTLQARISESHAQLLALQAQMNPHFLFNSLMAISSVGVEIDNRQIVTMCAQLSDMLRYTASYKNTHITLKDELKHAQNYLNLTKWRYQDLLEFYFDIASDMLEISVPKLILQPIIENSINHGFQDTEPPWKVSVVGRIEHGCWKITVSDNGSGFAQNYMDHLKEELHHYRDNIIAGDVPMQLEMGGLGLLNIYIRLKMYDQHNAIFDVSNSTQGGAVVIIGGSVDPCGEGKIC</sequence>
<evidence type="ECO:0000256" key="5">
    <source>
        <dbReference type="ARBA" id="ARBA00022692"/>
    </source>
</evidence>
<proteinExistence type="predicted"/>
<evidence type="ECO:0000256" key="7">
    <source>
        <dbReference type="ARBA" id="ARBA00022777"/>
    </source>
</evidence>
<protein>
    <submittedName>
        <fullName evidence="14">Histidine kinase</fullName>
    </submittedName>
</protein>
<dbReference type="SMART" id="SM00304">
    <property type="entry name" value="HAMP"/>
    <property type="match status" value="1"/>
</dbReference>
<accession>A0A949K558</accession>
<feature type="transmembrane region" description="Helical" evidence="12">
    <location>
        <begin position="320"/>
        <end position="339"/>
    </location>
</feature>
<keyword evidence="15" id="KW-1185">Reference proteome</keyword>
<dbReference type="RefSeq" id="WP_158344804.1">
    <property type="nucleotide sequence ID" value="NZ_JAHQCW010000005.1"/>
</dbReference>
<dbReference type="PANTHER" id="PTHR34220:SF11">
    <property type="entry name" value="SENSOR PROTEIN KINASE HPTS"/>
    <property type="match status" value="1"/>
</dbReference>
<keyword evidence="8" id="KW-0067">ATP-binding</keyword>
<feature type="domain" description="HAMP" evidence="13">
    <location>
        <begin position="341"/>
        <end position="394"/>
    </location>
</feature>
<dbReference type="InterPro" id="IPR036890">
    <property type="entry name" value="HATPase_C_sf"/>
</dbReference>
<keyword evidence="10" id="KW-0902">Two-component regulatory system</keyword>
<evidence type="ECO:0000256" key="4">
    <source>
        <dbReference type="ARBA" id="ARBA00022679"/>
    </source>
</evidence>
<evidence type="ECO:0000256" key="2">
    <source>
        <dbReference type="ARBA" id="ARBA00022475"/>
    </source>
</evidence>
<evidence type="ECO:0000256" key="12">
    <source>
        <dbReference type="SAM" id="Phobius"/>
    </source>
</evidence>
<evidence type="ECO:0000256" key="8">
    <source>
        <dbReference type="ARBA" id="ARBA00022840"/>
    </source>
</evidence>
<comment type="caution">
    <text evidence="14">The sequence shown here is derived from an EMBL/GenBank/DDBJ whole genome shotgun (WGS) entry which is preliminary data.</text>
</comment>
<gene>
    <name evidence="14" type="ORF">KTH89_04840</name>
</gene>
<reference evidence="14" key="1">
    <citation type="submission" date="2021-06" db="EMBL/GenBank/DDBJ databases">
        <title>Description of novel taxa of the family Lachnospiraceae.</title>
        <authorList>
            <person name="Chaplin A.V."/>
            <person name="Sokolova S.R."/>
            <person name="Pikina A.P."/>
            <person name="Korzhanova M."/>
            <person name="Belova V."/>
            <person name="Korostin D."/>
            <person name="Efimov B.A."/>
        </authorList>
    </citation>
    <scope>NUCLEOTIDE SEQUENCE</scope>
    <source>
        <strain evidence="14">ASD5720</strain>
    </source>
</reference>
<dbReference type="GO" id="GO:0005886">
    <property type="term" value="C:plasma membrane"/>
    <property type="evidence" value="ECO:0007669"/>
    <property type="project" value="UniProtKB-SubCell"/>
</dbReference>
<keyword evidence="11 12" id="KW-0472">Membrane</keyword>
<keyword evidence="7 14" id="KW-0418">Kinase</keyword>
<dbReference type="Pfam" id="PF06580">
    <property type="entry name" value="His_kinase"/>
    <property type="match status" value="1"/>
</dbReference>
<keyword evidence="4" id="KW-0808">Transferase</keyword>
<organism evidence="14 15">
    <name type="scientific">Diplocloster agilis</name>
    <dbReference type="NCBI Taxonomy" id="2850323"/>
    <lineage>
        <taxon>Bacteria</taxon>
        <taxon>Bacillati</taxon>
        <taxon>Bacillota</taxon>
        <taxon>Clostridia</taxon>
        <taxon>Lachnospirales</taxon>
        <taxon>Lachnospiraceae</taxon>
        <taxon>Diplocloster</taxon>
    </lineage>
</organism>
<dbReference type="GO" id="GO:0000155">
    <property type="term" value="F:phosphorelay sensor kinase activity"/>
    <property type="evidence" value="ECO:0007669"/>
    <property type="project" value="InterPro"/>
</dbReference>
<keyword evidence="3" id="KW-0597">Phosphoprotein</keyword>